<feature type="compositionally biased region" description="Acidic residues" evidence="1">
    <location>
        <begin position="61"/>
        <end position="101"/>
    </location>
</feature>
<dbReference type="OrthoDB" id="2021186at2759"/>
<feature type="compositionally biased region" description="Acidic residues" evidence="1">
    <location>
        <begin position="30"/>
        <end position="50"/>
    </location>
</feature>
<sequence length="503" mass="54870">MATRRKRADTVTTKAPAPKRKRDSVSESESSPDSESELSDLGEEDLEEPIDFQRAGKANESDDEDEEDEEEEDFDESSDEDDTPEEAEDSYIFEEEKDVSEDEPRKKGAGKALLKEPVSRASNRRRPTNITQTQRRRPNTSAPGSSLRESVTISSRSRNNQRAAPQPRGKTGGKAAEEKPFKLTLKVGRDKLREATSNWTPPPAAADSGPGTTAAATPESSASATSDGIVTTRAPAMTLPARAGRGRKIVEEETSSSSSEEEDEDAEGEEEDAEGEEVDVEEDAEGVLEDDGLNDEDAEGETDDEEMLDSDDATNNNTGVNSPDFRSRTGTPDLSKLTRRQRGRFDELYSADLLELPTGIERPSAAKIVPLTADEAALKRAEMARRRKNLTDQRLEEEKMDTINKLLKKQTPKMRKGRGTGDATPAGGPYADSTMGGISDIPAPPPTMVRWVSNASGIRLGVPETWMSGPAGAVFEKQTAPKVIGRRRMVEVIDDPMEIDTRA</sequence>
<proteinExistence type="predicted"/>
<feature type="region of interest" description="Disordered" evidence="1">
    <location>
        <begin position="1"/>
        <end position="346"/>
    </location>
</feature>
<keyword evidence="5" id="KW-1185">Reference proteome</keyword>
<dbReference type="InterPro" id="IPR029523">
    <property type="entry name" value="INO80B/Ies2"/>
</dbReference>
<accession>A0A2T6Z9K8</accession>
<feature type="region of interest" description="Disordered" evidence="1">
    <location>
        <begin position="410"/>
        <end position="431"/>
    </location>
</feature>
<dbReference type="EMBL" id="NESQ01000688">
    <property type="protein sequence ID" value="PUU72180.1"/>
    <property type="molecule type" value="Genomic_DNA"/>
</dbReference>
<dbReference type="AlphaFoldDB" id="A0A2T6Z9K8"/>
<feature type="compositionally biased region" description="Low complexity" evidence="1">
    <location>
        <begin position="205"/>
        <end position="227"/>
    </location>
</feature>
<evidence type="ECO:0000313" key="5">
    <source>
        <dbReference type="Proteomes" id="UP000244722"/>
    </source>
</evidence>
<dbReference type="SMART" id="SM01406">
    <property type="entry name" value="PAPA-1"/>
    <property type="match status" value="1"/>
</dbReference>
<dbReference type="Pfam" id="PF04795">
    <property type="entry name" value="PAPA-1"/>
    <property type="match status" value="1"/>
</dbReference>
<dbReference type="PANTHER" id="PTHR21561:SF12">
    <property type="entry name" value="INO80 COMPLEX SUBUNIT B"/>
    <property type="match status" value="1"/>
</dbReference>
<dbReference type="Proteomes" id="UP000244722">
    <property type="component" value="Unassembled WGS sequence"/>
</dbReference>
<feature type="domain" description="INO80 complex subunit B-like conserved region" evidence="2">
    <location>
        <begin position="375"/>
        <end position="466"/>
    </location>
</feature>
<evidence type="ECO:0000313" key="4">
    <source>
        <dbReference type="EMBL" id="PUU74151.1"/>
    </source>
</evidence>
<dbReference type="GO" id="GO:0006338">
    <property type="term" value="P:chromatin remodeling"/>
    <property type="evidence" value="ECO:0007669"/>
    <property type="project" value="InterPro"/>
</dbReference>
<organism evidence="3 5">
    <name type="scientific">Tuber borchii</name>
    <name type="common">White truffle</name>
    <dbReference type="NCBI Taxonomy" id="42251"/>
    <lineage>
        <taxon>Eukaryota</taxon>
        <taxon>Fungi</taxon>
        <taxon>Dikarya</taxon>
        <taxon>Ascomycota</taxon>
        <taxon>Pezizomycotina</taxon>
        <taxon>Pezizomycetes</taxon>
        <taxon>Pezizales</taxon>
        <taxon>Tuberaceae</taxon>
        <taxon>Tuber</taxon>
    </lineage>
</organism>
<gene>
    <name evidence="4" type="ORF">B9Z19DRAFT_1110810</name>
    <name evidence="3" type="ORF">B9Z19DRAFT_1117863</name>
</gene>
<feature type="compositionally biased region" description="Acidic residues" evidence="1">
    <location>
        <begin position="259"/>
        <end position="312"/>
    </location>
</feature>
<reference evidence="3 5" key="1">
    <citation type="submission" date="2017-04" db="EMBL/GenBank/DDBJ databases">
        <title>Draft genome sequence of Tuber borchii Vittad., a whitish edible truffle.</title>
        <authorList>
            <consortium name="DOE Joint Genome Institute"/>
            <person name="Murat C."/>
            <person name="Kuo A."/>
            <person name="Barry K.W."/>
            <person name="Clum A."/>
            <person name="Dockter R.B."/>
            <person name="Fauchery L."/>
            <person name="Iotti M."/>
            <person name="Kohler A."/>
            <person name="Labutti K."/>
            <person name="Lindquist E.A."/>
            <person name="Lipzen A."/>
            <person name="Ohm R.A."/>
            <person name="Wang M."/>
            <person name="Grigoriev I.V."/>
            <person name="Zambonelli A."/>
            <person name="Martin F.M."/>
        </authorList>
    </citation>
    <scope>NUCLEOTIDE SEQUENCE [LARGE SCALE GENOMIC DNA]</scope>
    <source>
        <strain evidence="3 5">Tbo3840</strain>
    </source>
</reference>
<dbReference type="EMBL" id="NESQ01000320">
    <property type="protein sequence ID" value="PUU74151.1"/>
    <property type="molecule type" value="Genomic_DNA"/>
</dbReference>
<dbReference type="InterPro" id="IPR006880">
    <property type="entry name" value="INO80B_C"/>
</dbReference>
<dbReference type="PANTHER" id="PTHR21561">
    <property type="entry name" value="INO80 COMPLEX SUBUNIT B"/>
    <property type="match status" value="1"/>
</dbReference>
<protein>
    <submittedName>
        <fullName evidence="3">PAPA-1-like conserved region-domain-containing protein</fullName>
    </submittedName>
</protein>
<dbReference type="STRING" id="42251.A0A2T6Z9K8"/>
<name>A0A2T6Z9K8_TUBBO</name>
<feature type="compositionally biased region" description="Polar residues" evidence="1">
    <location>
        <begin position="128"/>
        <end position="163"/>
    </location>
</feature>
<evidence type="ECO:0000313" key="3">
    <source>
        <dbReference type="EMBL" id="PUU72180.1"/>
    </source>
</evidence>
<evidence type="ECO:0000259" key="2">
    <source>
        <dbReference type="SMART" id="SM01406"/>
    </source>
</evidence>
<evidence type="ECO:0000256" key="1">
    <source>
        <dbReference type="SAM" id="MobiDB-lite"/>
    </source>
</evidence>
<feature type="compositionally biased region" description="Basic and acidic residues" evidence="1">
    <location>
        <begin position="175"/>
        <end position="194"/>
    </location>
</feature>
<dbReference type="GO" id="GO:0031011">
    <property type="term" value="C:Ino80 complex"/>
    <property type="evidence" value="ECO:0007669"/>
    <property type="project" value="InterPro"/>
</dbReference>
<comment type="caution">
    <text evidence="3">The sequence shown here is derived from an EMBL/GenBank/DDBJ whole genome shotgun (WGS) entry which is preliminary data.</text>
</comment>